<sequence>MQVRSTFSFDDLDLSECSKVSFVSNPMDVMDAPSAPSCHSDRYTRPELEFLLKEVLRYPNIVESPNSHSETKHRKTLFWQNVARKLREQAPKETPKSALQLRNWWKRTKSRAKQRLALSSSLNRRGDPFSPSVIKKLGGNRGYLEKIFIEICQFRQNVATSYTPEKEDAEYAKFIEERRPNRTITIESEKYKVGESQKHTDGVFGNEQSVCDSSDGATALSDLSEDRSWATTDSNAQIDLDKVNCSELENSGCCASFPRPQVFVHPAVLPYFGLTNQPKTFEQMNHTQTDIESGTMFSLLSKYAQLLSRELMSIGIPIQSVPSVEVSLPDKGETELVTSQGRRDWWSLNANSGYLTKDLGDITDINKTHLPHDETNCESSGHVQTEPNHTSSQNPKNEVTLKKELFFIEQTILKLKHRKLQLELQLFQHSTDLPMCLDAHNFDTPLVEFSSNN</sequence>
<organism evidence="3 4">
    <name type="scientific">Opisthorchis felineus</name>
    <dbReference type="NCBI Taxonomy" id="147828"/>
    <lineage>
        <taxon>Eukaryota</taxon>
        <taxon>Metazoa</taxon>
        <taxon>Spiralia</taxon>
        <taxon>Lophotrochozoa</taxon>
        <taxon>Platyhelminthes</taxon>
        <taxon>Trematoda</taxon>
        <taxon>Digenea</taxon>
        <taxon>Opisthorchiida</taxon>
        <taxon>Opisthorchiata</taxon>
        <taxon>Opisthorchiidae</taxon>
        <taxon>Opisthorchis</taxon>
    </lineage>
</organism>
<dbReference type="AlphaFoldDB" id="A0A4V3SFP7"/>
<protein>
    <recommendedName>
        <fullName evidence="2">Myb/SANT-like DNA-binding domain-containing protein</fullName>
    </recommendedName>
</protein>
<keyword evidence="4" id="KW-1185">Reference proteome</keyword>
<evidence type="ECO:0000259" key="2">
    <source>
        <dbReference type="Pfam" id="PF13873"/>
    </source>
</evidence>
<feature type="region of interest" description="Disordered" evidence="1">
    <location>
        <begin position="370"/>
        <end position="396"/>
    </location>
</feature>
<evidence type="ECO:0000313" key="4">
    <source>
        <dbReference type="Proteomes" id="UP000308267"/>
    </source>
</evidence>
<dbReference type="OrthoDB" id="6255379at2759"/>
<evidence type="ECO:0000256" key="1">
    <source>
        <dbReference type="SAM" id="MobiDB-lite"/>
    </source>
</evidence>
<dbReference type="Pfam" id="PF13873">
    <property type="entry name" value="Myb_DNA-bind_5"/>
    <property type="match status" value="1"/>
</dbReference>
<proteinExistence type="predicted"/>
<reference evidence="3 4" key="1">
    <citation type="journal article" date="2019" name="BMC Genomics">
        <title>New insights from Opisthorchis felineus genome: update on genomics of the epidemiologically important liver flukes.</title>
        <authorList>
            <person name="Ershov N.I."/>
            <person name="Mordvinov V.A."/>
            <person name="Prokhortchouk E.B."/>
            <person name="Pakharukova M.Y."/>
            <person name="Gunbin K.V."/>
            <person name="Ustyantsev K."/>
            <person name="Genaev M.A."/>
            <person name="Blinov A.G."/>
            <person name="Mazur A."/>
            <person name="Boulygina E."/>
            <person name="Tsygankova S."/>
            <person name="Khrameeva E."/>
            <person name="Chekanov N."/>
            <person name="Fan G."/>
            <person name="Xiao A."/>
            <person name="Zhang H."/>
            <person name="Xu X."/>
            <person name="Yang H."/>
            <person name="Solovyev V."/>
            <person name="Lee S.M."/>
            <person name="Liu X."/>
            <person name="Afonnikov D.A."/>
            <person name="Skryabin K.G."/>
        </authorList>
    </citation>
    <scope>NUCLEOTIDE SEQUENCE [LARGE SCALE GENOMIC DNA]</scope>
    <source>
        <strain evidence="3">AK-0245</strain>
        <tissue evidence="3">Whole organism</tissue>
    </source>
</reference>
<feature type="compositionally biased region" description="Polar residues" evidence="1">
    <location>
        <begin position="377"/>
        <end position="396"/>
    </location>
</feature>
<feature type="domain" description="Myb/SANT-like DNA-binding" evidence="2">
    <location>
        <begin position="42"/>
        <end position="117"/>
    </location>
</feature>
<gene>
    <name evidence="3" type="ORF">CRM22_003837</name>
</gene>
<comment type="caution">
    <text evidence="3">The sequence shown here is derived from an EMBL/GenBank/DDBJ whole genome shotgun (WGS) entry which is preliminary data.</text>
</comment>
<dbReference type="Proteomes" id="UP000308267">
    <property type="component" value="Unassembled WGS sequence"/>
</dbReference>
<dbReference type="EMBL" id="SJOL01006143">
    <property type="protein sequence ID" value="TGZ69244.1"/>
    <property type="molecule type" value="Genomic_DNA"/>
</dbReference>
<evidence type="ECO:0000313" key="3">
    <source>
        <dbReference type="EMBL" id="TGZ69244.1"/>
    </source>
</evidence>
<accession>A0A4V3SFP7</accession>
<name>A0A4V3SFP7_OPIFE</name>
<dbReference type="InterPro" id="IPR028002">
    <property type="entry name" value="Myb_DNA-bind_5"/>
</dbReference>